<keyword evidence="2" id="KW-1185">Reference proteome</keyword>
<evidence type="ECO:0000313" key="2">
    <source>
        <dbReference type="Proteomes" id="UP001054945"/>
    </source>
</evidence>
<sequence length="173" mass="19718">MSVNVRKGDDCCIKQRRFQAKYYVSVECLLYVQKIYKRVGPDENPCGTPAPNDFLSAETAWALNFNSEIYQRSSKKDVHCEKRNRGRLICKFIAGDPETNSSSALTTENQHNKNNNDNLNDTAKMLYVLTEMKNVFNMFGGLSNIYDKLRNANNPLDKLQVLLACFENSNSTN</sequence>
<evidence type="ECO:0000313" key="1">
    <source>
        <dbReference type="EMBL" id="GIY67885.1"/>
    </source>
</evidence>
<organism evidence="1 2">
    <name type="scientific">Caerostris extrusa</name>
    <name type="common">Bark spider</name>
    <name type="synonym">Caerostris bankana</name>
    <dbReference type="NCBI Taxonomy" id="172846"/>
    <lineage>
        <taxon>Eukaryota</taxon>
        <taxon>Metazoa</taxon>
        <taxon>Ecdysozoa</taxon>
        <taxon>Arthropoda</taxon>
        <taxon>Chelicerata</taxon>
        <taxon>Arachnida</taxon>
        <taxon>Araneae</taxon>
        <taxon>Araneomorphae</taxon>
        <taxon>Entelegynae</taxon>
        <taxon>Araneoidea</taxon>
        <taxon>Araneidae</taxon>
        <taxon>Caerostris</taxon>
    </lineage>
</organism>
<dbReference type="AlphaFoldDB" id="A0AAV4VC85"/>
<dbReference type="Proteomes" id="UP001054945">
    <property type="component" value="Unassembled WGS sequence"/>
</dbReference>
<dbReference type="EMBL" id="BPLR01014290">
    <property type="protein sequence ID" value="GIY67885.1"/>
    <property type="molecule type" value="Genomic_DNA"/>
</dbReference>
<name>A0AAV4VC85_CAEEX</name>
<accession>A0AAV4VC85</accession>
<proteinExistence type="predicted"/>
<protein>
    <submittedName>
        <fullName evidence="1">Uncharacterized protein</fullName>
    </submittedName>
</protein>
<reference evidence="1 2" key="1">
    <citation type="submission" date="2021-06" db="EMBL/GenBank/DDBJ databases">
        <title>Caerostris extrusa draft genome.</title>
        <authorList>
            <person name="Kono N."/>
            <person name="Arakawa K."/>
        </authorList>
    </citation>
    <scope>NUCLEOTIDE SEQUENCE [LARGE SCALE GENOMIC DNA]</scope>
</reference>
<comment type="caution">
    <text evidence="1">The sequence shown here is derived from an EMBL/GenBank/DDBJ whole genome shotgun (WGS) entry which is preliminary data.</text>
</comment>
<gene>
    <name evidence="1" type="ORF">CEXT_6171</name>
</gene>